<dbReference type="SUPFAM" id="SSF102405">
    <property type="entry name" value="MCP/YpsA-like"/>
    <property type="match status" value="1"/>
</dbReference>
<dbReference type="Pfam" id="PF18306">
    <property type="entry name" value="LDcluster4"/>
    <property type="match status" value="1"/>
</dbReference>
<evidence type="ECO:0000313" key="1">
    <source>
        <dbReference type="EMBL" id="MFC6837068.1"/>
    </source>
</evidence>
<keyword evidence="2" id="KW-1185">Reference proteome</keyword>
<dbReference type="InterPro" id="IPR041164">
    <property type="entry name" value="LDcluster4"/>
</dbReference>
<organism evidence="1 2">
    <name type="scientific">Halomarina ordinaria</name>
    <dbReference type="NCBI Taxonomy" id="3033939"/>
    <lineage>
        <taxon>Archaea</taxon>
        <taxon>Methanobacteriati</taxon>
        <taxon>Methanobacteriota</taxon>
        <taxon>Stenosarchaea group</taxon>
        <taxon>Halobacteria</taxon>
        <taxon>Halobacteriales</taxon>
        <taxon>Natronomonadaceae</taxon>
        <taxon>Halomarina</taxon>
    </lineage>
</organism>
<dbReference type="AlphaFoldDB" id="A0ABD5U9N8"/>
<dbReference type="InterPro" id="IPR005268">
    <property type="entry name" value="CHP00725"/>
</dbReference>
<sequence length="152" mass="15170">MRVSVIGGSRVDGATYEAAREVGRLLGEQGHTVVCGGLGGVMEATCRGAREAGGETVGILPGTDPRHANEYVGTAVATGLGNARNVLVVLNGEGVVAVDGAAGTLSELGHALDIGRPVAGLGTHEVSLSGFEAVETPAAAVESVERRVAGRD</sequence>
<dbReference type="NCBIfam" id="TIGR00725">
    <property type="entry name" value="TIGR00725 family protein"/>
    <property type="match status" value="1"/>
</dbReference>
<dbReference type="PANTHER" id="PTHR43393">
    <property type="entry name" value="CYTOKININ RIBOSIDE 5'-MONOPHOSPHATE PHOSPHORIBOHYDROLASE"/>
    <property type="match status" value="1"/>
</dbReference>
<evidence type="ECO:0000313" key="2">
    <source>
        <dbReference type="Proteomes" id="UP001596406"/>
    </source>
</evidence>
<dbReference type="InterPro" id="IPR052341">
    <property type="entry name" value="LOG_family_nucleotidases"/>
</dbReference>
<reference evidence="1 2" key="1">
    <citation type="journal article" date="2019" name="Int. J. Syst. Evol. Microbiol.">
        <title>The Global Catalogue of Microorganisms (GCM) 10K type strain sequencing project: providing services to taxonomists for standard genome sequencing and annotation.</title>
        <authorList>
            <consortium name="The Broad Institute Genomics Platform"/>
            <consortium name="The Broad Institute Genome Sequencing Center for Infectious Disease"/>
            <person name="Wu L."/>
            <person name="Ma J."/>
        </authorList>
    </citation>
    <scope>NUCLEOTIDE SEQUENCE [LARGE SCALE GENOMIC DNA]</scope>
    <source>
        <strain evidence="1 2">PSRA2</strain>
    </source>
</reference>
<gene>
    <name evidence="1" type="ORF">ACFQHK_11190</name>
</gene>
<dbReference type="PANTHER" id="PTHR43393:SF3">
    <property type="entry name" value="LYSINE DECARBOXYLASE-LIKE PROTEIN"/>
    <property type="match status" value="1"/>
</dbReference>
<comment type="caution">
    <text evidence="1">The sequence shown here is derived from an EMBL/GenBank/DDBJ whole genome shotgun (WGS) entry which is preliminary data.</text>
</comment>
<dbReference type="EMBL" id="JBHSXM010000001">
    <property type="protein sequence ID" value="MFC6837068.1"/>
    <property type="molecule type" value="Genomic_DNA"/>
</dbReference>
<dbReference type="Proteomes" id="UP001596406">
    <property type="component" value="Unassembled WGS sequence"/>
</dbReference>
<accession>A0ABD5U9N8</accession>
<name>A0ABD5U9N8_9EURY</name>
<dbReference type="RefSeq" id="WP_304448738.1">
    <property type="nucleotide sequence ID" value="NZ_JARRAH010000001.1"/>
</dbReference>
<proteinExistence type="predicted"/>
<dbReference type="Gene3D" id="3.40.50.450">
    <property type="match status" value="1"/>
</dbReference>
<protein>
    <submittedName>
        <fullName evidence="1">TIGR00725 family protein</fullName>
    </submittedName>
</protein>